<dbReference type="VEuPathDB" id="ToxoDB:cyc_04373"/>
<reference evidence="1 2" key="1">
    <citation type="journal article" date="2016" name="BMC Genomics">
        <title>Comparative genomics reveals Cyclospora cayetanensis possesses coccidia-like metabolism and invasion components but unique surface antigens.</title>
        <authorList>
            <person name="Liu S."/>
            <person name="Wang L."/>
            <person name="Zheng H."/>
            <person name="Xu Z."/>
            <person name="Roellig D.M."/>
            <person name="Li N."/>
            <person name="Frace M.A."/>
            <person name="Tang K."/>
            <person name="Arrowood M.J."/>
            <person name="Moss D.M."/>
            <person name="Zhang L."/>
            <person name="Feng Y."/>
            <person name="Xiao L."/>
        </authorList>
    </citation>
    <scope>NUCLEOTIDE SEQUENCE [LARGE SCALE GENOMIC DNA]</scope>
    <source>
        <strain evidence="1 2">CHN_HEN01</strain>
    </source>
</reference>
<keyword evidence="2" id="KW-1185">Reference proteome</keyword>
<evidence type="ECO:0000313" key="1">
    <source>
        <dbReference type="EMBL" id="OEH76109.1"/>
    </source>
</evidence>
<evidence type="ECO:0000313" key="2">
    <source>
        <dbReference type="Proteomes" id="UP000095192"/>
    </source>
</evidence>
<proteinExistence type="predicted"/>
<protein>
    <submittedName>
        <fullName evidence="1">Uncharacterized protein</fullName>
    </submittedName>
</protein>
<dbReference type="InParanoid" id="A0A1D3CY37"/>
<comment type="caution">
    <text evidence="1">The sequence shown here is derived from an EMBL/GenBank/DDBJ whole genome shotgun (WGS) entry which is preliminary data.</text>
</comment>
<dbReference type="Proteomes" id="UP000095192">
    <property type="component" value="Unassembled WGS sequence"/>
</dbReference>
<gene>
    <name evidence="1" type="ORF">cyc_04373</name>
</gene>
<dbReference type="EMBL" id="JROU02001535">
    <property type="protein sequence ID" value="OEH76109.1"/>
    <property type="molecule type" value="Genomic_DNA"/>
</dbReference>
<dbReference type="VEuPathDB" id="ToxoDB:LOC34620913"/>
<dbReference type="AlphaFoldDB" id="A0A1D3CY37"/>
<accession>A0A1D3CY37</accession>
<organism evidence="1 2">
    <name type="scientific">Cyclospora cayetanensis</name>
    <dbReference type="NCBI Taxonomy" id="88456"/>
    <lineage>
        <taxon>Eukaryota</taxon>
        <taxon>Sar</taxon>
        <taxon>Alveolata</taxon>
        <taxon>Apicomplexa</taxon>
        <taxon>Conoidasida</taxon>
        <taxon>Coccidia</taxon>
        <taxon>Eucoccidiorida</taxon>
        <taxon>Eimeriorina</taxon>
        <taxon>Eimeriidae</taxon>
        <taxon>Cyclospora</taxon>
    </lineage>
</organism>
<name>A0A1D3CY37_9EIME</name>
<sequence length="652" mass="69814">MPTRRMEAAALAPVKRARELCCTLIPLKSLASRGSSGIGGGGASSSKGHCVWELMLHVLLPLIESSKQPPPIRVLAALVSCQLLSQQVEEQQFMSRKKEGQKRGEGKLIEDMALLLFRTIGSLVETLALGVGNCLRLLHRRSPFFASRIAEELLPQAFTDAPPLDGVTSTASTPHSQPPQQLHVTSLPIDGSLSLALLPLLPAAKIQHLVLLPTASALSRARETAARALQQHLKNTSSSTSSVLLVLLDFESPQLARHLKSCYAPALRGSRCPPLLMQQQHKRGSESCVHWEVSAAATEETAVPPEQGSQEVTTSLQQHFLWIRSYRSALLYMLRQLLEHYHIAFPALAAVQPPCAAATGVAAAQAAAAVTSSRLPLNVLYRAAVCVAITGLQHAAAATALHALACGVAGAASRVWLRGVALALEAEAALVVAAVEPASVWSKAGAAEERRVAAFGLAVRKAFSCWRECLLQLQRHRSIWRMQQPRSCSSLPPLPPLALFIKGRMQLASLLHSFAAFCLGALHDANVYSCQNNASNDEARDAGDAAVSRSADNVVQVASSSAVHGTASAAAAVEDATFAVRCQELEKLRQSARAALQKWVFCSAVQLRFITPAAQLLCVTAAAKRVQRLLRLVGCLESIDARQWSLLFCCCA</sequence>